<evidence type="ECO:0000313" key="3">
    <source>
        <dbReference type="WBParaSite" id="maker-unitig_25290-snap-gene-0.3-mRNA-1"/>
    </source>
</evidence>
<feature type="compositionally biased region" description="Low complexity" evidence="1">
    <location>
        <begin position="59"/>
        <end position="71"/>
    </location>
</feature>
<evidence type="ECO:0000313" key="2">
    <source>
        <dbReference type="Proteomes" id="UP000095280"/>
    </source>
</evidence>
<evidence type="ECO:0000256" key="1">
    <source>
        <dbReference type="SAM" id="MobiDB-lite"/>
    </source>
</evidence>
<dbReference type="Proteomes" id="UP000095280">
    <property type="component" value="Unplaced"/>
</dbReference>
<keyword evidence="2" id="KW-1185">Reference proteome</keyword>
<protein>
    <submittedName>
        <fullName evidence="3">Zn(2)-C6 fungal-type domain-containing protein</fullName>
    </submittedName>
</protein>
<organism evidence="2 3">
    <name type="scientific">Macrostomum lignano</name>
    <dbReference type="NCBI Taxonomy" id="282301"/>
    <lineage>
        <taxon>Eukaryota</taxon>
        <taxon>Metazoa</taxon>
        <taxon>Spiralia</taxon>
        <taxon>Lophotrochozoa</taxon>
        <taxon>Platyhelminthes</taxon>
        <taxon>Rhabditophora</taxon>
        <taxon>Macrostomorpha</taxon>
        <taxon>Macrostomida</taxon>
        <taxon>Macrostomidae</taxon>
        <taxon>Macrostomum</taxon>
    </lineage>
</organism>
<dbReference type="AlphaFoldDB" id="A0A1I8F917"/>
<name>A0A1I8F917_9PLAT</name>
<accession>A0A1I8F917</accession>
<proteinExistence type="predicted"/>
<reference evidence="3" key="1">
    <citation type="submission" date="2016-11" db="UniProtKB">
        <authorList>
            <consortium name="WormBaseParasite"/>
        </authorList>
    </citation>
    <scope>IDENTIFICATION</scope>
</reference>
<dbReference type="WBParaSite" id="maker-unitig_25290-snap-gene-0.3-mRNA-1">
    <property type="protein sequence ID" value="maker-unitig_25290-snap-gene-0.3-mRNA-1"/>
    <property type="gene ID" value="maker-unitig_25290-snap-gene-0.3"/>
</dbReference>
<sequence length="125" mass="13009">AQQFRQPKGRYFCDHCGSARCPHSQQPTGDKSVPSAPGSRQKSRASQQASRGDAITMATTPTTSGQQPQPGRIRSAVTVERLDEGLKPVASDPAIQTATAAASAGCLGRPRVRVATERLPAAAAA</sequence>
<feature type="region of interest" description="Disordered" evidence="1">
    <location>
        <begin position="17"/>
        <end position="73"/>
    </location>
</feature>